<evidence type="ECO:0000313" key="1">
    <source>
        <dbReference type="EMBL" id="KAL3425958.1"/>
    </source>
</evidence>
<keyword evidence="2" id="KW-1185">Reference proteome</keyword>
<gene>
    <name evidence="1" type="ORF">PVAG01_02749</name>
</gene>
<protein>
    <submittedName>
        <fullName evidence="1">Uncharacterized protein</fullName>
    </submittedName>
</protein>
<name>A0ABR4PRG8_9HELO</name>
<sequence>MLRCESLSNALGIQKIRNEVSYPAALTQFRTATTFLTETRLRCTL</sequence>
<evidence type="ECO:0000313" key="2">
    <source>
        <dbReference type="Proteomes" id="UP001629113"/>
    </source>
</evidence>
<dbReference type="Proteomes" id="UP001629113">
    <property type="component" value="Unassembled WGS sequence"/>
</dbReference>
<dbReference type="EMBL" id="JBFCZG010000002">
    <property type="protein sequence ID" value="KAL3425958.1"/>
    <property type="molecule type" value="Genomic_DNA"/>
</dbReference>
<proteinExistence type="predicted"/>
<accession>A0ABR4PRG8</accession>
<reference evidence="1 2" key="1">
    <citation type="submission" date="2024-06" db="EMBL/GenBank/DDBJ databases">
        <title>Complete genome of Phlyctema vagabunda strain 19-DSS-EL-015.</title>
        <authorList>
            <person name="Fiorenzani C."/>
        </authorList>
    </citation>
    <scope>NUCLEOTIDE SEQUENCE [LARGE SCALE GENOMIC DNA]</scope>
    <source>
        <strain evidence="1 2">19-DSS-EL-015</strain>
    </source>
</reference>
<comment type="caution">
    <text evidence="1">The sequence shown here is derived from an EMBL/GenBank/DDBJ whole genome shotgun (WGS) entry which is preliminary data.</text>
</comment>
<organism evidence="1 2">
    <name type="scientific">Phlyctema vagabunda</name>
    <dbReference type="NCBI Taxonomy" id="108571"/>
    <lineage>
        <taxon>Eukaryota</taxon>
        <taxon>Fungi</taxon>
        <taxon>Dikarya</taxon>
        <taxon>Ascomycota</taxon>
        <taxon>Pezizomycotina</taxon>
        <taxon>Leotiomycetes</taxon>
        <taxon>Helotiales</taxon>
        <taxon>Dermateaceae</taxon>
        <taxon>Phlyctema</taxon>
    </lineage>
</organism>